<proteinExistence type="inferred from homology"/>
<dbReference type="PANTHER" id="PTHR21368">
    <property type="entry name" value="50S RIBOSOMAL PROTEIN L9"/>
    <property type="match status" value="1"/>
</dbReference>
<reference evidence="11 12" key="1">
    <citation type="journal article" date="2009" name="Appl. Environ. Microbiol.">
        <title>Community genomic and proteomic analyses of chemoautotrophic iron-oxidizing "Leptospirillum rubarum" (Group II) and "Leptospirillum ferrodiazotrophum" (Group III) bacteria in acid mine drainage biofilms.</title>
        <authorList>
            <person name="Goltsman D.S."/>
            <person name="Denef V.J."/>
            <person name="Singer S.W."/>
            <person name="VerBerkmoes N.C."/>
            <person name="Lefsrud M."/>
            <person name="Mueller R.S."/>
            <person name="Dick G.J."/>
            <person name="Sun C.L."/>
            <person name="Wheeler K.E."/>
            <person name="Zemla A."/>
            <person name="Baker B.J."/>
            <person name="Hauser L."/>
            <person name="Land M."/>
            <person name="Shah M.B."/>
            <person name="Thelen M.P."/>
            <person name="Hettich R.L."/>
            <person name="Banfield J.F."/>
        </authorList>
    </citation>
    <scope>NUCLEOTIDE SEQUENCE [LARGE SCALE GENOMIC DNA]</scope>
</reference>
<dbReference type="GO" id="GO:1990904">
    <property type="term" value="C:ribonucleoprotein complex"/>
    <property type="evidence" value="ECO:0007669"/>
    <property type="project" value="UniProtKB-KW"/>
</dbReference>
<dbReference type="NCBIfam" id="TIGR00158">
    <property type="entry name" value="L9"/>
    <property type="match status" value="1"/>
</dbReference>
<dbReference type="Gene3D" id="3.40.5.10">
    <property type="entry name" value="Ribosomal protein L9, N-terminal domain"/>
    <property type="match status" value="1"/>
</dbReference>
<dbReference type="GO" id="GO:0005840">
    <property type="term" value="C:ribosome"/>
    <property type="evidence" value="ECO:0007669"/>
    <property type="project" value="UniProtKB-KW"/>
</dbReference>
<evidence type="ECO:0000259" key="9">
    <source>
        <dbReference type="Pfam" id="PF01281"/>
    </source>
</evidence>
<dbReference type="EMBL" id="GG693865">
    <property type="protein sequence ID" value="EES53305.1"/>
    <property type="molecule type" value="Genomic_DNA"/>
</dbReference>
<dbReference type="InterPro" id="IPR020069">
    <property type="entry name" value="Ribosomal_bL9_C"/>
</dbReference>
<name>C6HVT1_9BACT</name>
<dbReference type="Proteomes" id="UP000009374">
    <property type="component" value="Unassembled WGS sequence"/>
</dbReference>
<evidence type="ECO:0000259" key="10">
    <source>
        <dbReference type="Pfam" id="PF03948"/>
    </source>
</evidence>
<keyword evidence="5 7" id="KW-0687">Ribonucleoprotein</keyword>
<feature type="domain" description="Large ribosomal subunit protein bL9 C-terminal" evidence="10">
    <location>
        <begin position="68"/>
        <end position="148"/>
    </location>
</feature>
<dbReference type="InterPro" id="IPR020070">
    <property type="entry name" value="Ribosomal_bL9_N"/>
</dbReference>
<evidence type="ECO:0000256" key="2">
    <source>
        <dbReference type="ARBA" id="ARBA00022730"/>
    </source>
</evidence>
<dbReference type="GO" id="GO:0006412">
    <property type="term" value="P:translation"/>
    <property type="evidence" value="ECO:0007669"/>
    <property type="project" value="UniProtKB-UniRule"/>
</dbReference>
<keyword evidence="8" id="KW-0175">Coiled coil</keyword>
<dbReference type="Pfam" id="PF01281">
    <property type="entry name" value="Ribosomal_L9_N"/>
    <property type="match status" value="1"/>
</dbReference>
<dbReference type="Pfam" id="PF03948">
    <property type="entry name" value="Ribosomal_L9_C"/>
    <property type="match status" value="1"/>
</dbReference>
<dbReference type="InterPro" id="IPR036791">
    <property type="entry name" value="Ribosomal_bL9_C_sf"/>
</dbReference>
<keyword evidence="4 7" id="KW-0689">Ribosomal protein</keyword>
<keyword evidence="12" id="KW-1185">Reference proteome</keyword>
<keyword evidence="2 7" id="KW-0699">rRNA-binding</keyword>
<comment type="similarity">
    <text evidence="1 7">Belongs to the bacterial ribosomal protein bL9 family.</text>
</comment>
<dbReference type="HAMAP" id="MF_00503">
    <property type="entry name" value="Ribosomal_bL9"/>
    <property type="match status" value="1"/>
</dbReference>
<dbReference type="SUPFAM" id="SSF55658">
    <property type="entry name" value="L9 N-domain-like"/>
    <property type="match status" value="1"/>
</dbReference>
<dbReference type="GO" id="GO:0019843">
    <property type="term" value="F:rRNA binding"/>
    <property type="evidence" value="ECO:0007669"/>
    <property type="project" value="UniProtKB-UniRule"/>
</dbReference>
<dbReference type="SUPFAM" id="SSF55653">
    <property type="entry name" value="Ribosomal protein L9 C-domain"/>
    <property type="match status" value="1"/>
</dbReference>
<dbReference type="InterPro" id="IPR000244">
    <property type="entry name" value="Ribosomal_bL9"/>
</dbReference>
<protein>
    <recommendedName>
        <fullName evidence="6 7">Large ribosomal subunit protein bL9</fullName>
    </recommendedName>
</protein>
<evidence type="ECO:0000256" key="7">
    <source>
        <dbReference type="HAMAP-Rule" id="MF_00503"/>
    </source>
</evidence>
<evidence type="ECO:0000256" key="6">
    <source>
        <dbReference type="ARBA" id="ARBA00035292"/>
    </source>
</evidence>
<evidence type="ECO:0000256" key="4">
    <source>
        <dbReference type="ARBA" id="ARBA00022980"/>
    </source>
</evidence>
<gene>
    <name evidence="7" type="primary">rplI</name>
    <name evidence="11" type="ORF">UBAL3_79520026</name>
</gene>
<evidence type="ECO:0000313" key="11">
    <source>
        <dbReference type="EMBL" id="EES53305.1"/>
    </source>
</evidence>
<evidence type="ECO:0000256" key="1">
    <source>
        <dbReference type="ARBA" id="ARBA00010605"/>
    </source>
</evidence>
<evidence type="ECO:0000313" key="12">
    <source>
        <dbReference type="Proteomes" id="UP000009374"/>
    </source>
</evidence>
<dbReference type="Gene3D" id="3.10.430.100">
    <property type="entry name" value="Ribosomal protein L9, C-terminal domain"/>
    <property type="match status" value="1"/>
</dbReference>
<dbReference type="GO" id="GO:0003735">
    <property type="term" value="F:structural constituent of ribosome"/>
    <property type="evidence" value="ECO:0007669"/>
    <property type="project" value="InterPro"/>
</dbReference>
<sequence length="153" mass="16724">MGKTNVILKQKIDNLGEAGDLVSVSAGYARNFLLPNQLCVLAGKSEIAALEVHKEKIRKAAQKEKERLQNLAQTLSELVLSVPVKVGQNDKIFGSVTTMHIVDLLSEHKVVLDKKQIHIESPLRELGEHVLSVNLGHGIHSSLKISIVPETAQ</sequence>
<evidence type="ECO:0000256" key="5">
    <source>
        <dbReference type="ARBA" id="ARBA00023274"/>
    </source>
</evidence>
<dbReference type="InterPro" id="IPR036935">
    <property type="entry name" value="Ribosomal_bL9_N_sf"/>
</dbReference>
<dbReference type="AlphaFoldDB" id="C6HVT1"/>
<comment type="function">
    <text evidence="7">Binds to the 23S rRNA.</text>
</comment>
<evidence type="ECO:0000256" key="8">
    <source>
        <dbReference type="SAM" id="Coils"/>
    </source>
</evidence>
<organism evidence="11 12">
    <name type="scientific">Leptospirillum ferrodiazotrophum</name>
    <dbReference type="NCBI Taxonomy" id="412449"/>
    <lineage>
        <taxon>Bacteria</taxon>
        <taxon>Pseudomonadati</taxon>
        <taxon>Nitrospirota</taxon>
        <taxon>Nitrospiria</taxon>
        <taxon>Nitrospirales</taxon>
        <taxon>Nitrospiraceae</taxon>
        <taxon>Leptospirillum</taxon>
    </lineage>
</organism>
<keyword evidence="3 7" id="KW-0694">RNA-binding</keyword>
<feature type="domain" description="Ribosomal protein L9" evidence="9">
    <location>
        <begin position="5"/>
        <end position="49"/>
    </location>
</feature>
<dbReference type="InterPro" id="IPR009027">
    <property type="entry name" value="Ribosomal_bL9/RNase_H1_N"/>
</dbReference>
<evidence type="ECO:0000256" key="3">
    <source>
        <dbReference type="ARBA" id="ARBA00022884"/>
    </source>
</evidence>
<feature type="coiled-coil region" evidence="8">
    <location>
        <begin position="47"/>
        <end position="81"/>
    </location>
</feature>
<accession>C6HVT1</accession>
<dbReference type="InterPro" id="IPR020594">
    <property type="entry name" value="Ribosomal_bL9_bac/chp"/>
</dbReference>